<reference evidence="2 3" key="1">
    <citation type="submission" date="2021-05" db="EMBL/GenBank/DDBJ databases">
        <title>Biocontrol using Exiguobacterium acetylicum SI17 against litchi downy blight caused by Peronophythora litchii.</title>
        <authorList>
            <person name="Zheng L."/>
        </authorList>
    </citation>
    <scope>NUCLEOTIDE SEQUENCE [LARGE SCALE GENOMIC DNA]</scope>
    <source>
        <strain evidence="2 3">SI17</strain>
    </source>
</reference>
<dbReference type="InterPro" id="IPR050266">
    <property type="entry name" value="AB_hydrolase_sf"/>
</dbReference>
<feature type="domain" description="AB hydrolase-1" evidence="1">
    <location>
        <begin position="25"/>
        <end position="271"/>
    </location>
</feature>
<name>A0ABX8GDW3_EXIAC</name>
<dbReference type="Pfam" id="PF12697">
    <property type="entry name" value="Abhydrolase_6"/>
    <property type="match status" value="1"/>
</dbReference>
<dbReference type="PANTHER" id="PTHR43798:SF33">
    <property type="entry name" value="HYDROLASE, PUTATIVE (AFU_ORTHOLOGUE AFUA_2G14860)-RELATED"/>
    <property type="match status" value="1"/>
</dbReference>
<dbReference type="PANTHER" id="PTHR43798">
    <property type="entry name" value="MONOACYLGLYCEROL LIPASE"/>
    <property type="match status" value="1"/>
</dbReference>
<proteinExistence type="predicted"/>
<dbReference type="GeneID" id="88811334"/>
<keyword evidence="2" id="KW-0378">Hydrolase</keyword>
<dbReference type="GO" id="GO:0016787">
    <property type="term" value="F:hydrolase activity"/>
    <property type="evidence" value="ECO:0007669"/>
    <property type="project" value="UniProtKB-KW"/>
</dbReference>
<dbReference type="SUPFAM" id="SSF53474">
    <property type="entry name" value="alpha/beta-Hydrolases"/>
    <property type="match status" value="1"/>
</dbReference>
<dbReference type="InterPro" id="IPR000073">
    <property type="entry name" value="AB_hydrolase_1"/>
</dbReference>
<dbReference type="RefSeq" id="WP_029341377.1">
    <property type="nucleotide sequence ID" value="NZ_CP075897.1"/>
</dbReference>
<dbReference type="InterPro" id="IPR029058">
    <property type="entry name" value="AB_hydrolase_fold"/>
</dbReference>
<accession>A0ABX8GDW3</accession>
<dbReference type="EMBL" id="CP075897">
    <property type="protein sequence ID" value="QWB31312.1"/>
    <property type="molecule type" value="Genomic_DNA"/>
</dbReference>
<organism evidence="2 3">
    <name type="scientific">Exiguobacterium acetylicum</name>
    <name type="common">Brevibacterium acetylicum</name>
    <dbReference type="NCBI Taxonomy" id="41170"/>
    <lineage>
        <taxon>Bacteria</taxon>
        <taxon>Bacillati</taxon>
        <taxon>Bacillota</taxon>
        <taxon>Bacilli</taxon>
        <taxon>Bacillales</taxon>
        <taxon>Bacillales Family XII. Incertae Sedis</taxon>
        <taxon>Exiguobacterium</taxon>
    </lineage>
</organism>
<dbReference type="Gene3D" id="3.40.50.1820">
    <property type="entry name" value="alpha/beta hydrolase"/>
    <property type="match status" value="1"/>
</dbReference>
<evidence type="ECO:0000313" key="3">
    <source>
        <dbReference type="Proteomes" id="UP000679498"/>
    </source>
</evidence>
<evidence type="ECO:0000259" key="1">
    <source>
        <dbReference type="Pfam" id="PF12697"/>
    </source>
</evidence>
<sequence length="295" mass="33623">MEYIVETSAGRFDTRLTGSGDVTFVLDHGMMSNRHQWGWLRTELLKRGRVFEYSRLGYGRSSRGKSKRLFSHQADELADVLRMLRVEGPYVFIGHSLGAYISLASGRLFADETRGIVLLDPSHPDVDAALPNWYERTQEEWNRFLYFLSHVRPIAWMIPDRLGKKMFSVLPEADQLPMWRHFAAPGHWRGTLDEWQSVEENNQLILSLLEDVTQPVLVLSASNWAGGMPESWLNPALTEQINVAHAAFADSLPNGMYHVIADTNHYTIAGFSHEAAERITDLIGTTWDLPIQTQR</sequence>
<keyword evidence="3" id="KW-1185">Reference proteome</keyword>
<evidence type="ECO:0000313" key="2">
    <source>
        <dbReference type="EMBL" id="QWB31312.1"/>
    </source>
</evidence>
<protein>
    <submittedName>
        <fullName evidence="2">Alpha/beta hydrolase</fullName>
    </submittedName>
</protein>
<gene>
    <name evidence="2" type="ORF">KKI46_06580</name>
</gene>
<dbReference type="Proteomes" id="UP000679498">
    <property type="component" value="Chromosome"/>
</dbReference>